<reference evidence="2 3" key="1">
    <citation type="submission" date="2016-10" db="EMBL/GenBank/DDBJ databases">
        <title>The Draft Genome Sequence of Actinokineospora bangkokensis 44EHWT reveals the biosynthetic pathway of antifungal compounds Thailandins with unusual extender unit butylmalonyl-CoA.</title>
        <authorList>
            <person name="Greule A."/>
            <person name="Intra B."/>
            <person name="Flemming S."/>
            <person name="Rommel M.G."/>
            <person name="Panbangred W."/>
            <person name="Bechthold A."/>
        </authorList>
    </citation>
    <scope>NUCLEOTIDE SEQUENCE [LARGE SCALE GENOMIC DNA]</scope>
    <source>
        <strain evidence="2 3">44EHW</strain>
    </source>
</reference>
<name>A0A1Q9LJY5_9PSEU</name>
<dbReference type="Proteomes" id="UP000186040">
    <property type="component" value="Unassembled WGS sequence"/>
</dbReference>
<dbReference type="AlphaFoldDB" id="A0A1Q9LJY5"/>
<comment type="caution">
    <text evidence="2">The sequence shown here is derived from an EMBL/GenBank/DDBJ whole genome shotgun (WGS) entry which is preliminary data.</text>
</comment>
<gene>
    <name evidence="2" type="ORF">BJP25_19865</name>
</gene>
<dbReference type="EMBL" id="MKQR01000016">
    <property type="protein sequence ID" value="OLR92352.1"/>
    <property type="molecule type" value="Genomic_DNA"/>
</dbReference>
<evidence type="ECO:0000313" key="3">
    <source>
        <dbReference type="Proteomes" id="UP000186040"/>
    </source>
</evidence>
<protein>
    <submittedName>
        <fullName evidence="2">Uncharacterized protein</fullName>
    </submittedName>
</protein>
<accession>A0A1Q9LJY5</accession>
<evidence type="ECO:0000256" key="1">
    <source>
        <dbReference type="SAM" id="MobiDB-lite"/>
    </source>
</evidence>
<feature type="region of interest" description="Disordered" evidence="1">
    <location>
        <begin position="161"/>
        <end position="195"/>
    </location>
</feature>
<proteinExistence type="predicted"/>
<dbReference type="RefSeq" id="WP_075975498.1">
    <property type="nucleotide sequence ID" value="NZ_MKQR01000016.1"/>
</dbReference>
<dbReference type="OrthoDB" id="3693848at2"/>
<feature type="compositionally biased region" description="Acidic residues" evidence="1">
    <location>
        <begin position="163"/>
        <end position="174"/>
    </location>
</feature>
<evidence type="ECO:0000313" key="2">
    <source>
        <dbReference type="EMBL" id="OLR92352.1"/>
    </source>
</evidence>
<sequence length="195" mass="20172">MDDVSAIVVLDPEVSAPHSEVPASWLSLAADHEVVWIGSDQDAAARWDALVAGLDGGYAVVAGGAEAEAALDLAERTDLAPSAVLLVDPGTEALPPGAPALSAAEEWMRRTAERRGALHDRGTEVRLISASVGGSADRVAAPLPLGHPDVVAAVENALAGAESAEDFDDPEDFADAAGVDPTPEQVDEYRHQVER</sequence>
<organism evidence="2 3">
    <name type="scientific">Actinokineospora bangkokensis</name>
    <dbReference type="NCBI Taxonomy" id="1193682"/>
    <lineage>
        <taxon>Bacteria</taxon>
        <taxon>Bacillati</taxon>
        <taxon>Actinomycetota</taxon>
        <taxon>Actinomycetes</taxon>
        <taxon>Pseudonocardiales</taxon>
        <taxon>Pseudonocardiaceae</taxon>
        <taxon>Actinokineospora</taxon>
    </lineage>
</organism>
<keyword evidence="3" id="KW-1185">Reference proteome</keyword>